<organism evidence="7 8">
    <name type="scientific">Alistipes hominis</name>
    <dbReference type="NCBI Taxonomy" id="2763015"/>
    <lineage>
        <taxon>Bacteria</taxon>
        <taxon>Pseudomonadati</taxon>
        <taxon>Bacteroidota</taxon>
        <taxon>Bacteroidia</taxon>
        <taxon>Bacteroidales</taxon>
        <taxon>Rikenellaceae</taxon>
        <taxon>Alistipes</taxon>
    </lineage>
</organism>
<keyword evidence="2 5" id="KW-0812">Transmembrane</keyword>
<evidence type="ECO:0000256" key="1">
    <source>
        <dbReference type="ARBA" id="ARBA00004141"/>
    </source>
</evidence>
<evidence type="ECO:0000313" key="8">
    <source>
        <dbReference type="Proteomes" id="UP000636891"/>
    </source>
</evidence>
<reference evidence="7 8" key="1">
    <citation type="submission" date="2020-08" db="EMBL/GenBank/DDBJ databases">
        <title>Genome public.</title>
        <authorList>
            <person name="Liu C."/>
            <person name="Sun Q."/>
        </authorList>
    </citation>
    <scope>NUCLEOTIDE SEQUENCE [LARGE SCALE GENOMIC DNA]</scope>
    <source>
        <strain evidence="7 8">New-7</strain>
    </source>
</reference>
<keyword evidence="4 5" id="KW-0472">Membrane</keyword>
<evidence type="ECO:0000256" key="2">
    <source>
        <dbReference type="ARBA" id="ARBA00022692"/>
    </source>
</evidence>
<evidence type="ECO:0000313" key="7">
    <source>
        <dbReference type="EMBL" id="MBC5617686.1"/>
    </source>
</evidence>
<gene>
    <name evidence="7" type="ORF">H8S08_11790</name>
</gene>
<dbReference type="Gene3D" id="2.40.50.140">
    <property type="entry name" value="Nucleic acid-binding proteins"/>
    <property type="match status" value="1"/>
</dbReference>
<feature type="domain" description="NfeD-like C-terminal" evidence="6">
    <location>
        <begin position="98"/>
        <end position="152"/>
    </location>
</feature>
<dbReference type="PANTHER" id="PTHR33507:SF3">
    <property type="entry name" value="INNER MEMBRANE PROTEIN YBBJ"/>
    <property type="match status" value="1"/>
</dbReference>
<protein>
    <submittedName>
        <fullName evidence="7">NfeD family protein</fullName>
    </submittedName>
</protein>
<name>A0ABR7CPU3_9BACT</name>
<keyword evidence="3 5" id="KW-1133">Transmembrane helix</keyword>
<dbReference type="InterPro" id="IPR012340">
    <property type="entry name" value="NA-bd_OB-fold"/>
</dbReference>
<evidence type="ECO:0000256" key="4">
    <source>
        <dbReference type="ARBA" id="ARBA00023136"/>
    </source>
</evidence>
<evidence type="ECO:0000256" key="3">
    <source>
        <dbReference type="ARBA" id="ARBA00022989"/>
    </source>
</evidence>
<dbReference type="InterPro" id="IPR002810">
    <property type="entry name" value="NfeD-like_C"/>
</dbReference>
<dbReference type="RefSeq" id="WP_055205169.1">
    <property type="nucleotide sequence ID" value="NZ_JACOOK010000008.1"/>
</dbReference>
<dbReference type="Proteomes" id="UP000636891">
    <property type="component" value="Unassembled WGS sequence"/>
</dbReference>
<dbReference type="Pfam" id="PF01957">
    <property type="entry name" value="NfeD"/>
    <property type="match status" value="1"/>
</dbReference>
<dbReference type="EMBL" id="JACOOK010000008">
    <property type="protein sequence ID" value="MBC5617686.1"/>
    <property type="molecule type" value="Genomic_DNA"/>
</dbReference>
<sequence>MWLIVALIVVGVLLLVAELVLLPGISVAGIGAFVAFLAAAFYGFMQYGVMGGALILATIVILCVIAVVVSLRANTWRRFSLKATVDSTSTPTPEQQDIHVGQRGETLTRLAPMGKVQLGEVTIEAKSVDAYIDPHQAIEVIGYDNTAVIVRRVDSAAGYRGTFSEPLD</sequence>
<evidence type="ECO:0000256" key="5">
    <source>
        <dbReference type="SAM" id="Phobius"/>
    </source>
</evidence>
<comment type="subcellular location">
    <subcellularLocation>
        <location evidence="1">Membrane</location>
        <topology evidence="1">Multi-pass membrane protein</topology>
    </subcellularLocation>
</comment>
<comment type="caution">
    <text evidence="7">The sequence shown here is derived from an EMBL/GenBank/DDBJ whole genome shotgun (WGS) entry which is preliminary data.</text>
</comment>
<dbReference type="PANTHER" id="PTHR33507">
    <property type="entry name" value="INNER MEMBRANE PROTEIN YBBJ"/>
    <property type="match status" value="1"/>
</dbReference>
<evidence type="ECO:0000259" key="6">
    <source>
        <dbReference type="Pfam" id="PF01957"/>
    </source>
</evidence>
<feature type="transmembrane region" description="Helical" evidence="5">
    <location>
        <begin position="50"/>
        <end position="71"/>
    </location>
</feature>
<accession>A0ABR7CPU3</accession>
<dbReference type="InterPro" id="IPR052165">
    <property type="entry name" value="Membrane_assoc_protease"/>
</dbReference>
<proteinExistence type="predicted"/>
<keyword evidence="8" id="KW-1185">Reference proteome</keyword>